<evidence type="ECO:0000313" key="3">
    <source>
        <dbReference type="EMBL" id="GLV60245.1"/>
    </source>
</evidence>
<organism evidence="3 4">
    <name type="scientific">Dictyobacter halimunensis</name>
    <dbReference type="NCBI Taxonomy" id="3026934"/>
    <lineage>
        <taxon>Bacteria</taxon>
        <taxon>Bacillati</taxon>
        <taxon>Chloroflexota</taxon>
        <taxon>Ktedonobacteria</taxon>
        <taxon>Ktedonobacterales</taxon>
        <taxon>Dictyobacteraceae</taxon>
        <taxon>Dictyobacter</taxon>
    </lineage>
</organism>
<feature type="signal peptide" evidence="1">
    <location>
        <begin position="1"/>
        <end position="19"/>
    </location>
</feature>
<feature type="domain" description="YtkA-like" evidence="2">
    <location>
        <begin position="21"/>
        <end position="97"/>
    </location>
</feature>
<proteinExistence type="predicted"/>
<dbReference type="Proteomes" id="UP001344906">
    <property type="component" value="Unassembled WGS sequence"/>
</dbReference>
<comment type="caution">
    <text evidence="3">The sequence shown here is derived from an EMBL/GenBank/DDBJ whole genome shotgun (WGS) entry which is preliminary data.</text>
</comment>
<dbReference type="InterPro" id="IPR032693">
    <property type="entry name" value="YtkA-like_dom"/>
</dbReference>
<name>A0ABQ6G617_9CHLR</name>
<dbReference type="EMBL" id="BSRI01000002">
    <property type="protein sequence ID" value="GLV60245.1"/>
    <property type="molecule type" value="Genomic_DNA"/>
</dbReference>
<gene>
    <name evidence="3" type="ORF">KDH_70650</name>
</gene>
<keyword evidence="1" id="KW-0732">Signal</keyword>
<protein>
    <recommendedName>
        <fullName evidence="2">YtkA-like domain-containing protein</fullName>
    </recommendedName>
</protein>
<evidence type="ECO:0000313" key="4">
    <source>
        <dbReference type="Proteomes" id="UP001344906"/>
    </source>
</evidence>
<dbReference type="Pfam" id="PF13115">
    <property type="entry name" value="YtkA"/>
    <property type="match status" value="1"/>
</dbReference>
<evidence type="ECO:0000259" key="2">
    <source>
        <dbReference type="Pfam" id="PF13115"/>
    </source>
</evidence>
<reference evidence="3 4" key="1">
    <citation type="submission" date="2023-02" db="EMBL/GenBank/DDBJ databases">
        <title>Dictyobacter halimunensis sp. nov., a new member of the class Ktedonobacteria from forest soil in a geothermal area.</title>
        <authorList>
            <person name="Rachmania M.K."/>
            <person name="Ningsih F."/>
            <person name="Sakai Y."/>
            <person name="Yabe S."/>
            <person name="Yokota A."/>
            <person name="Sjamsuridzal W."/>
        </authorList>
    </citation>
    <scope>NUCLEOTIDE SEQUENCE [LARGE SCALE GENOMIC DNA]</scope>
    <source>
        <strain evidence="3 4">S3.2.2.5</strain>
    </source>
</reference>
<keyword evidence="4" id="KW-1185">Reference proteome</keyword>
<accession>A0ABQ6G617</accession>
<evidence type="ECO:0000256" key="1">
    <source>
        <dbReference type="SAM" id="SignalP"/>
    </source>
</evidence>
<sequence>MACICVIMLAFLYQPYVPASLQVQMEQKQFMVRGPSTLKLQLTDPDGLPIDEARVIPSAHMTNMDMMALHNRVVPHGHGIYEVNLDLSMAGPWAITIQTQARGFSPQQQTLQVNVL</sequence>
<feature type="chain" id="PRO_5046732902" description="YtkA-like domain-containing protein" evidence="1">
    <location>
        <begin position="20"/>
        <end position="116"/>
    </location>
</feature>